<reference evidence="3" key="1">
    <citation type="submission" date="2018-07" db="EMBL/GenBank/DDBJ databases">
        <authorList>
            <person name="Safronova V.I."/>
            <person name="Chirak E.R."/>
            <person name="Sazanova A.L."/>
        </authorList>
    </citation>
    <scope>NUCLEOTIDE SEQUENCE [LARGE SCALE GENOMIC DNA]</scope>
    <source>
        <strain evidence="3">RCAM04685</strain>
    </source>
</reference>
<comment type="caution">
    <text evidence="2">The sequence shown here is derived from an EMBL/GenBank/DDBJ whole genome shotgun (WGS) entry which is preliminary data.</text>
</comment>
<proteinExistence type="predicted"/>
<dbReference type="RefSeq" id="WP_114829135.1">
    <property type="nucleotide sequence ID" value="NZ_QQTO01000022.1"/>
</dbReference>
<keyword evidence="1" id="KW-0472">Membrane</keyword>
<organism evidence="2 3">
    <name type="scientific">Bosea caraganae</name>
    <dbReference type="NCBI Taxonomy" id="2763117"/>
    <lineage>
        <taxon>Bacteria</taxon>
        <taxon>Pseudomonadati</taxon>
        <taxon>Pseudomonadota</taxon>
        <taxon>Alphaproteobacteria</taxon>
        <taxon>Hyphomicrobiales</taxon>
        <taxon>Boseaceae</taxon>
        <taxon>Bosea</taxon>
    </lineage>
</organism>
<feature type="transmembrane region" description="Helical" evidence="1">
    <location>
        <begin position="12"/>
        <end position="32"/>
    </location>
</feature>
<feature type="transmembrane region" description="Helical" evidence="1">
    <location>
        <begin position="97"/>
        <end position="117"/>
    </location>
</feature>
<feature type="transmembrane region" description="Helical" evidence="1">
    <location>
        <begin position="66"/>
        <end position="91"/>
    </location>
</feature>
<dbReference type="OrthoDB" id="7356231at2"/>
<evidence type="ECO:0000256" key="1">
    <source>
        <dbReference type="SAM" id="Phobius"/>
    </source>
</evidence>
<sequence length="173" mass="19382">MTSAPPPDQGRFGLRRALMLVLQGVLSVLILIDEVVRPLYRPIAGWVSQRRLVAQAEAFIARQPRLAILALLAIPFAIAEPLKLVGLVLIAREQVGLGATVLVLAHLASFLIVERIYHAGREKLLTYRWLNWIMTLLDGLRSQMLAWLKASPVYAVAMQTRDAIRRWWGARSA</sequence>
<evidence type="ECO:0000313" key="3">
    <source>
        <dbReference type="Proteomes" id="UP000255207"/>
    </source>
</evidence>
<accession>A0A370L7T3</accession>
<protein>
    <submittedName>
        <fullName evidence="2">Uncharacterized protein</fullName>
    </submittedName>
</protein>
<keyword evidence="3" id="KW-1185">Reference proteome</keyword>
<evidence type="ECO:0000313" key="2">
    <source>
        <dbReference type="EMBL" id="RDJ26218.1"/>
    </source>
</evidence>
<keyword evidence="1" id="KW-1133">Transmembrane helix</keyword>
<dbReference type="EMBL" id="QQTP01000004">
    <property type="protein sequence ID" value="RDJ26218.1"/>
    <property type="molecule type" value="Genomic_DNA"/>
</dbReference>
<gene>
    <name evidence="2" type="ORF">DWE98_10300</name>
</gene>
<dbReference type="Proteomes" id="UP000255207">
    <property type="component" value="Unassembled WGS sequence"/>
</dbReference>
<keyword evidence="1" id="KW-0812">Transmembrane</keyword>
<name>A0A370L7T3_9HYPH</name>
<dbReference type="AlphaFoldDB" id="A0A370L7T3"/>